<reference evidence="1 2" key="1">
    <citation type="submission" date="2017-12" db="EMBL/GenBank/DDBJ databases">
        <title>Comparative genomics of Botrytis spp.</title>
        <authorList>
            <person name="Valero-Jimenez C.A."/>
            <person name="Tapia P."/>
            <person name="Veloso J."/>
            <person name="Silva-Moreno E."/>
            <person name="Staats M."/>
            <person name="Valdes J.H."/>
            <person name="Van Kan J.A.L."/>
        </authorList>
    </citation>
    <scope>NUCLEOTIDE SEQUENCE [LARGE SCALE GENOMIC DNA]</scope>
    <source>
        <strain evidence="1 2">Bp0003</strain>
    </source>
</reference>
<accession>A0A4Z1F8J5</accession>
<comment type="caution">
    <text evidence="1">The sequence shown here is derived from an EMBL/GenBank/DDBJ whole genome shotgun (WGS) entry which is preliminary data.</text>
</comment>
<sequence length="92" mass="9970">MVAFSVSGDEEEEDAKFDYSVIIATLGLPGVIIERQIFVVPKVHQAMASSLGLLRTLTIANLDSKDTTIEHLVARNTAQVTSTLLGEVYHLA</sequence>
<dbReference type="Proteomes" id="UP000297910">
    <property type="component" value="Unassembled WGS sequence"/>
</dbReference>
<evidence type="ECO:0000313" key="1">
    <source>
        <dbReference type="EMBL" id="TGO20885.1"/>
    </source>
</evidence>
<keyword evidence="2" id="KW-1185">Reference proteome</keyword>
<evidence type="ECO:0000313" key="2">
    <source>
        <dbReference type="Proteomes" id="UP000297910"/>
    </source>
</evidence>
<protein>
    <submittedName>
        <fullName evidence="1">Uncharacterized protein</fullName>
    </submittedName>
</protein>
<dbReference type="AlphaFoldDB" id="A0A4Z1F8J5"/>
<dbReference type="EMBL" id="PQXI01000257">
    <property type="protein sequence ID" value="TGO20885.1"/>
    <property type="molecule type" value="Genomic_DNA"/>
</dbReference>
<name>A0A4Z1F8J5_9HELO</name>
<proteinExistence type="predicted"/>
<gene>
    <name evidence="1" type="ORF">BPAE_0258g00060</name>
</gene>
<organism evidence="1 2">
    <name type="scientific">Botrytis paeoniae</name>
    <dbReference type="NCBI Taxonomy" id="278948"/>
    <lineage>
        <taxon>Eukaryota</taxon>
        <taxon>Fungi</taxon>
        <taxon>Dikarya</taxon>
        <taxon>Ascomycota</taxon>
        <taxon>Pezizomycotina</taxon>
        <taxon>Leotiomycetes</taxon>
        <taxon>Helotiales</taxon>
        <taxon>Sclerotiniaceae</taxon>
        <taxon>Botrytis</taxon>
    </lineage>
</organism>